<comment type="similarity">
    <text evidence="1 4">Belongs to the bacterial ribosomal protein bL17 family.</text>
</comment>
<dbReference type="Pfam" id="PF01196">
    <property type="entry name" value="Ribosomal_L17"/>
    <property type="match status" value="2"/>
</dbReference>
<keyword evidence="2 4" id="KW-0689">Ribosomal protein</keyword>
<evidence type="ECO:0000313" key="5">
    <source>
        <dbReference type="EMBL" id="GHO86753.1"/>
    </source>
</evidence>
<dbReference type="HAMAP" id="MF_01368">
    <property type="entry name" value="Ribosomal_bL17"/>
    <property type="match status" value="1"/>
</dbReference>
<comment type="subunit">
    <text evidence="4">Part of the 50S ribosomal subunit. Contacts protein L32.</text>
</comment>
<accession>A0ABQ3VMC1</accession>
<proteinExistence type="inferred from homology"/>
<dbReference type="EMBL" id="BNJJ01000014">
    <property type="protein sequence ID" value="GHO86753.1"/>
    <property type="molecule type" value="Genomic_DNA"/>
</dbReference>
<dbReference type="Gene3D" id="3.90.1030.10">
    <property type="entry name" value="Ribosomal protein L17"/>
    <property type="match status" value="1"/>
</dbReference>
<evidence type="ECO:0000256" key="3">
    <source>
        <dbReference type="ARBA" id="ARBA00023274"/>
    </source>
</evidence>
<comment type="caution">
    <text evidence="5">The sequence shown here is derived from an EMBL/GenBank/DDBJ whole genome shotgun (WGS) entry which is preliminary data.</text>
</comment>
<name>A0ABQ3VMC1_9CHLR</name>
<evidence type="ECO:0000256" key="1">
    <source>
        <dbReference type="ARBA" id="ARBA00008777"/>
    </source>
</evidence>
<evidence type="ECO:0000256" key="4">
    <source>
        <dbReference type="HAMAP-Rule" id="MF_01368"/>
    </source>
</evidence>
<dbReference type="PANTHER" id="PTHR14413:SF16">
    <property type="entry name" value="LARGE RIBOSOMAL SUBUNIT PROTEIN BL17M"/>
    <property type="match status" value="1"/>
</dbReference>
<keyword evidence="6" id="KW-1185">Reference proteome</keyword>
<evidence type="ECO:0000256" key="2">
    <source>
        <dbReference type="ARBA" id="ARBA00022980"/>
    </source>
</evidence>
<dbReference type="InterPro" id="IPR036373">
    <property type="entry name" value="Ribosomal_bL17_sf"/>
</dbReference>
<gene>
    <name evidence="4" type="primary">rplQ</name>
    <name evidence="5" type="ORF">KSZ_47590</name>
</gene>
<dbReference type="Proteomes" id="UP000635565">
    <property type="component" value="Unassembled WGS sequence"/>
</dbReference>
<dbReference type="PANTHER" id="PTHR14413">
    <property type="entry name" value="RIBOSOMAL PROTEIN L17"/>
    <property type="match status" value="1"/>
</dbReference>
<dbReference type="RefSeq" id="WP_308438857.1">
    <property type="nucleotide sequence ID" value="NZ_BNJJ01000014.1"/>
</dbReference>
<dbReference type="InterPro" id="IPR000456">
    <property type="entry name" value="Ribosomal_bL17"/>
</dbReference>
<evidence type="ECO:0000313" key="6">
    <source>
        <dbReference type="Proteomes" id="UP000635565"/>
    </source>
</evidence>
<dbReference type="SUPFAM" id="SSF64263">
    <property type="entry name" value="Prokaryotic ribosomal protein L17"/>
    <property type="match status" value="2"/>
</dbReference>
<sequence>MRHRIAGNRMNMPEPRRRSARRNLMAGLIRYDRIQTTEARARAIRGEAEKLISVAVKGREEARKHLAAVVSNEEQATKILEFARKGRFSLKQSVASNEERAKQQKAPLTDKGRKFQEDKLKARREELLAIFPNEGEAEKALKAAYESMVIELHARRQILSSLPDELVVKKMFEDLAPRYLGRPGGYTRITKLGRRKGDAAEIAQIALV</sequence>
<keyword evidence="3 4" id="KW-0687">Ribonucleoprotein</keyword>
<reference evidence="5 6" key="1">
    <citation type="journal article" date="2021" name="Int. J. Syst. Evol. Microbiol.">
        <title>Reticulibacter mediterranei gen. nov., sp. nov., within the new family Reticulibacteraceae fam. nov., and Ktedonospora formicarum gen. nov., sp. nov., Ktedonobacter robiniae sp. nov., Dictyobacter formicarum sp. nov. and Dictyobacter arantiisoli sp. nov., belonging to the class Ktedonobacteria.</title>
        <authorList>
            <person name="Yabe S."/>
            <person name="Zheng Y."/>
            <person name="Wang C.M."/>
            <person name="Sakai Y."/>
            <person name="Abe K."/>
            <person name="Yokota A."/>
            <person name="Donadio S."/>
            <person name="Cavaletti L."/>
            <person name="Monciardini P."/>
        </authorList>
    </citation>
    <scope>NUCLEOTIDE SEQUENCE [LARGE SCALE GENOMIC DNA]</scope>
    <source>
        <strain evidence="5 6">SOSP1-9</strain>
    </source>
</reference>
<organism evidence="5 6">
    <name type="scientific">Dictyobacter formicarum</name>
    <dbReference type="NCBI Taxonomy" id="2778368"/>
    <lineage>
        <taxon>Bacteria</taxon>
        <taxon>Bacillati</taxon>
        <taxon>Chloroflexota</taxon>
        <taxon>Ktedonobacteria</taxon>
        <taxon>Ktedonobacterales</taxon>
        <taxon>Dictyobacteraceae</taxon>
        <taxon>Dictyobacter</taxon>
    </lineage>
</organism>
<protein>
    <recommendedName>
        <fullName evidence="4">Large ribosomal subunit protein bL17</fullName>
    </recommendedName>
</protein>